<proteinExistence type="predicted"/>
<dbReference type="STRING" id="665118.SAMN02983003_4013"/>
<protein>
    <submittedName>
        <fullName evidence="5">AraC-type DNA-binding protein</fullName>
    </submittedName>
</protein>
<organism evidence="5 6">
    <name type="scientific">Devosia enhydra</name>
    <dbReference type="NCBI Taxonomy" id="665118"/>
    <lineage>
        <taxon>Bacteria</taxon>
        <taxon>Pseudomonadati</taxon>
        <taxon>Pseudomonadota</taxon>
        <taxon>Alphaproteobacteria</taxon>
        <taxon>Hyphomicrobiales</taxon>
        <taxon>Devosiaceae</taxon>
        <taxon>Devosia</taxon>
    </lineage>
</organism>
<dbReference type="Pfam" id="PF12833">
    <property type="entry name" value="HTH_18"/>
    <property type="match status" value="1"/>
</dbReference>
<dbReference type="SMART" id="SM00342">
    <property type="entry name" value="HTH_ARAC"/>
    <property type="match status" value="1"/>
</dbReference>
<accession>A0A1K2I3M1</accession>
<dbReference type="Gene3D" id="1.10.10.60">
    <property type="entry name" value="Homeodomain-like"/>
    <property type="match status" value="1"/>
</dbReference>
<dbReference type="Gene3D" id="2.60.120.10">
    <property type="entry name" value="Jelly Rolls"/>
    <property type="match status" value="1"/>
</dbReference>
<dbReference type="SUPFAM" id="SSF51182">
    <property type="entry name" value="RmlC-like cupins"/>
    <property type="match status" value="1"/>
</dbReference>
<name>A0A1K2I3M1_9HYPH</name>
<gene>
    <name evidence="5" type="ORF">SAMN02983003_4013</name>
</gene>
<dbReference type="PROSITE" id="PS01124">
    <property type="entry name" value="HTH_ARAC_FAMILY_2"/>
    <property type="match status" value="1"/>
</dbReference>
<dbReference type="GO" id="GO:0043565">
    <property type="term" value="F:sequence-specific DNA binding"/>
    <property type="evidence" value="ECO:0007669"/>
    <property type="project" value="InterPro"/>
</dbReference>
<dbReference type="InterPro" id="IPR014710">
    <property type="entry name" value="RmlC-like_jellyroll"/>
</dbReference>
<dbReference type="EMBL" id="FPKU01000004">
    <property type="protein sequence ID" value="SFZ86819.1"/>
    <property type="molecule type" value="Genomic_DNA"/>
</dbReference>
<evidence type="ECO:0000256" key="2">
    <source>
        <dbReference type="ARBA" id="ARBA00023125"/>
    </source>
</evidence>
<reference evidence="5 6" key="1">
    <citation type="submission" date="2016-11" db="EMBL/GenBank/DDBJ databases">
        <authorList>
            <person name="Jaros S."/>
            <person name="Januszkiewicz K."/>
            <person name="Wedrychowicz H."/>
        </authorList>
    </citation>
    <scope>NUCLEOTIDE SEQUENCE [LARGE SCALE GENOMIC DNA]</scope>
    <source>
        <strain evidence="5 6">ATCC 23634</strain>
    </source>
</reference>
<dbReference type="AlphaFoldDB" id="A0A1K2I3M1"/>
<dbReference type="InterPro" id="IPR018062">
    <property type="entry name" value="HTH_AraC-typ_CS"/>
</dbReference>
<keyword evidence="1" id="KW-0805">Transcription regulation</keyword>
<evidence type="ECO:0000313" key="5">
    <source>
        <dbReference type="EMBL" id="SFZ86819.1"/>
    </source>
</evidence>
<sequence length="313" mass="34620">MDEIEGAGGASVLGGIPSDALTLGLSRSTIKMRHTASWRVEKSNDVHDLVVCLTGSARYELDGVSLVLEPGDAMLIPAGSRFVGWLNDGALYTGLAQHFTLTLFGNADLIGQMQLRPKARFARWDLVEPMVRHYLAIAPASSTTLVQYPIFMFILLDYLEAAFVSWREQALAGSASPDALSLHIMLVAARIAGDPLREGVLEECLASLPYNLDYFRRAFRQRIGYTPAKFVEFKRLERAMNWLAAGHSVKQAAARTGFSDVYYFSRQFKRYFGTSPSSYRLLVKSREGRHFVEESGVVMGLPSAFDPEKALGP</sequence>
<keyword evidence="2 5" id="KW-0238">DNA-binding</keyword>
<dbReference type="PANTHER" id="PTHR46796">
    <property type="entry name" value="HTH-TYPE TRANSCRIPTIONAL ACTIVATOR RHAS-RELATED"/>
    <property type="match status" value="1"/>
</dbReference>
<dbReference type="InterPro" id="IPR011051">
    <property type="entry name" value="RmlC_Cupin_sf"/>
</dbReference>
<dbReference type="PRINTS" id="PR00032">
    <property type="entry name" value="HTHARAC"/>
</dbReference>
<dbReference type="InterPro" id="IPR050204">
    <property type="entry name" value="AraC_XylS_family_regulators"/>
</dbReference>
<evidence type="ECO:0000256" key="1">
    <source>
        <dbReference type="ARBA" id="ARBA00023015"/>
    </source>
</evidence>
<dbReference type="Proteomes" id="UP000183447">
    <property type="component" value="Unassembled WGS sequence"/>
</dbReference>
<dbReference type="RefSeq" id="WP_072346828.1">
    <property type="nucleotide sequence ID" value="NZ_FPKU01000004.1"/>
</dbReference>
<dbReference type="OrthoDB" id="9802263at2"/>
<dbReference type="GO" id="GO:0003700">
    <property type="term" value="F:DNA-binding transcription factor activity"/>
    <property type="evidence" value="ECO:0007669"/>
    <property type="project" value="InterPro"/>
</dbReference>
<evidence type="ECO:0000313" key="6">
    <source>
        <dbReference type="Proteomes" id="UP000183447"/>
    </source>
</evidence>
<dbReference type="PROSITE" id="PS00041">
    <property type="entry name" value="HTH_ARAC_FAMILY_1"/>
    <property type="match status" value="1"/>
</dbReference>
<dbReference type="InterPro" id="IPR018060">
    <property type="entry name" value="HTH_AraC"/>
</dbReference>
<evidence type="ECO:0000256" key="3">
    <source>
        <dbReference type="ARBA" id="ARBA00023163"/>
    </source>
</evidence>
<dbReference type="InterPro" id="IPR020449">
    <property type="entry name" value="Tscrpt_reg_AraC-type_HTH"/>
</dbReference>
<dbReference type="SUPFAM" id="SSF46689">
    <property type="entry name" value="Homeodomain-like"/>
    <property type="match status" value="1"/>
</dbReference>
<evidence type="ECO:0000259" key="4">
    <source>
        <dbReference type="PROSITE" id="PS01124"/>
    </source>
</evidence>
<dbReference type="InterPro" id="IPR009057">
    <property type="entry name" value="Homeodomain-like_sf"/>
</dbReference>
<keyword evidence="3" id="KW-0804">Transcription</keyword>
<feature type="domain" description="HTH araC/xylS-type" evidence="4">
    <location>
        <begin position="185"/>
        <end position="282"/>
    </location>
</feature>
<keyword evidence="6" id="KW-1185">Reference proteome</keyword>